<dbReference type="Proteomes" id="UP001194468">
    <property type="component" value="Unassembled WGS sequence"/>
</dbReference>
<dbReference type="EMBL" id="WHUW01000001">
    <property type="protein sequence ID" value="KAF8452774.1"/>
    <property type="molecule type" value="Genomic_DNA"/>
</dbReference>
<protein>
    <submittedName>
        <fullName evidence="2">Uncharacterized protein</fullName>
    </submittedName>
</protein>
<evidence type="ECO:0000256" key="1">
    <source>
        <dbReference type="SAM" id="MobiDB-lite"/>
    </source>
</evidence>
<organism evidence="2 3">
    <name type="scientific">Boletus edulis BED1</name>
    <dbReference type="NCBI Taxonomy" id="1328754"/>
    <lineage>
        <taxon>Eukaryota</taxon>
        <taxon>Fungi</taxon>
        <taxon>Dikarya</taxon>
        <taxon>Basidiomycota</taxon>
        <taxon>Agaricomycotina</taxon>
        <taxon>Agaricomycetes</taxon>
        <taxon>Agaricomycetidae</taxon>
        <taxon>Boletales</taxon>
        <taxon>Boletineae</taxon>
        <taxon>Boletaceae</taxon>
        <taxon>Boletoideae</taxon>
        <taxon>Boletus</taxon>
    </lineage>
</organism>
<evidence type="ECO:0000313" key="3">
    <source>
        <dbReference type="Proteomes" id="UP001194468"/>
    </source>
</evidence>
<dbReference type="AlphaFoldDB" id="A0AAD4CAK6"/>
<comment type="caution">
    <text evidence="2">The sequence shown here is derived from an EMBL/GenBank/DDBJ whole genome shotgun (WGS) entry which is preliminary data.</text>
</comment>
<keyword evidence="3" id="KW-1185">Reference proteome</keyword>
<gene>
    <name evidence="2" type="ORF">L210DRAFT_3519599</name>
</gene>
<sequence>MCYTWTMRYNWASWVSSYIVKANYGIALMWADQGEGPGHRHLAGRGRSPTRIHFSSPRLTFKTSFVFFPLHILDSIPLHSNDYIIYQTRDMHGRNSESSAAQMPPSSHQSTMHSIGASTPTSNPSITAAATPAQSHQQHEHGNAPHCPSTQAVPNEIRTARANQRFLPRHVLQSRMDVRPKRLFVQRTRHRRPS</sequence>
<feature type="region of interest" description="Disordered" evidence="1">
    <location>
        <begin position="94"/>
        <end position="151"/>
    </location>
</feature>
<reference evidence="2" key="1">
    <citation type="submission" date="2019-10" db="EMBL/GenBank/DDBJ databases">
        <authorList>
            <consortium name="DOE Joint Genome Institute"/>
            <person name="Kuo A."/>
            <person name="Miyauchi S."/>
            <person name="Kiss E."/>
            <person name="Drula E."/>
            <person name="Kohler A."/>
            <person name="Sanchez-Garcia M."/>
            <person name="Andreopoulos B."/>
            <person name="Barry K.W."/>
            <person name="Bonito G."/>
            <person name="Buee M."/>
            <person name="Carver A."/>
            <person name="Chen C."/>
            <person name="Cichocki N."/>
            <person name="Clum A."/>
            <person name="Culley D."/>
            <person name="Crous P.W."/>
            <person name="Fauchery L."/>
            <person name="Girlanda M."/>
            <person name="Hayes R."/>
            <person name="Keri Z."/>
            <person name="LaButti K."/>
            <person name="Lipzen A."/>
            <person name="Lombard V."/>
            <person name="Magnuson J."/>
            <person name="Maillard F."/>
            <person name="Morin E."/>
            <person name="Murat C."/>
            <person name="Nolan M."/>
            <person name="Ohm R."/>
            <person name="Pangilinan J."/>
            <person name="Pereira M."/>
            <person name="Perotto S."/>
            <person name="Peter M."/>
            <person name="Riley R."/>
            <person name="Sitrit Y."/>
            <person name="Stielow B."/>
            <person name="Szollosi G."/>
            <person name="Zifcakova L."/>
            <person name="Stursova M."/>
            <person name="Spatafora J.W."/>
            <person name="Tedersoo L."/>
            <person name="Vaario L.-M."/>
            <person name="Yamada A."/>
            <person name="Yan M."/>
            <person name="Wang P."/>
            <person name="Xu J."/>
            <person name="Bruns T."/>
            <person name="Baldrian P."/>
            <person name="Vilgalys R."/>
            <person name="Henrissat B."/>
            <person name="Grigoriev I.V."/>
            <person name="Hibbett D."/>
            <person name="Nagy L.G."/>
            <person name="Martin F.M."/>
        </authorList>
    </citation>
    <scope>NUCLEOTIDE SEQUENCE</scope>
    <source>
        <strain evidence="2">BED1</strain>
    </source>
</reference>
<accession>A0AAD4CAK6</accession>
<feature type="compositionally biased region" description="Polar residues" evidence="1">
    <location>
        <begin position="96"/>
        <end position="136"/>
    </location>
</feature>
<reference evidence="2" key="2">
    <citation type="journal article" date="2020" name="Nat. Commun.">
        <title>Large-scale genome sequencing of mycorrhizal fungi provides insights into the early evolution of symbiotic traits.</title>
        <authorList>
            <person name="Miyauchi S."/>
            <person name="Kiss E."/>
            <person name="Kuo A."/>
            <person name="Drula E."/>
            <person name="Kohler A."/>
            <person name="Sanchez-Garcia M."/>
            <person name="Morin E."/>
            <person name="Andreopoulos B."/>
            <person name="Barry K.W."/>
            <person name="Bonito G."/>
            <person name="Buee M."/>
            <person name="Carver A."/>
            <person name="Chen C."/>
            <person name="Cichocki N."/>
            <person name="Clum A."/>
            <person name="Culley D."/>
            <person name="Crous P.W."/>
            <person name="Fauchery L."/>
            <person name="Girlanda M."/>
            <person name="Hayes R.D."/>
            <person name="Keri Z."/>
            <person name="LaButti K."/>
            <person name="Lipzen A."/>
            <person name="Lombard V."/>
            <person name="Magnuson J."/>
            <person name="Maillard F."/>
            <person name="Murat C."/>
            <person name="Nolan M."/>
            <person name="Ohm R.A."/>
            <person name="Pangilinan J."/>
            <person name="Pereira M.F."/>
            <person name="Perotto S."/>
            <person name="Peter M."/>
            <person name="Pfister S."/>
            <person name="Riley R."/>
            <person name="Sitrit Y."/>
            <person name="Stielow J.B."/>
            <person name="Szollosi G."/>
            <person name="Zifcakova L."/>
            <person name="Stursova M."/>
            <person name="Spatafora J.W."/>
            <person name="Tedersoo L."/>
            <person name="Vaario L.M."/>
            <person name="Yamada A."/>
            <person name="Yan M."/>
            <person name="Wang P."/>
            <person name="Xu J."/>
            <person name="Bruns T."/>
            <person name="Baldrian P."/>
            <person name="Vilgalys R."/>
            <person name="Dunand C."/>
            <person name="Henrissat B."/>
            <person name="Grigoriev I.V."/>
            <person name="Hibbett D."/>
            <person name="Nagy L.G."/>
            <person name="Martin F.M."/>
        </authorList>
    </citation>
    <scope>NUCLEOTIDE SEQUENCE</scope>
    <source>
        <strain evidence="2">BED1</strain>
    </source>
</reference>
<evidence type="ECO:0000313" key="2">
    <source>
        <dbReference type="EMBL" id="KAF8452774.1"/>
    </source>
</evidence>
<name>A0AAD4CAK6_BOLED</name>
<proteinExistence type="predicted"/>